<name>A0AAD4N7P0_9BILA</name>
<organism evidence="3 4">
    <name type="scientific">Ditylenchus destructor</name>
    <dbReference type="NCBI Taxonomy" id="166010"/>
    <lineage>
        <taxon>Eukaryota</taxon>
        <taxon>Metazoa</taxon>
        <taxon>Ecdysozoa</taxon>
        <taxon>Nematoda</taxon>
        <taxon>Chromadorea</taxon>
        <taxon>Rhabditida</taxon>
        <taxon>Tylenchina</taxon>
        <taxon>Tylenchomorpha</taxon>
        <taxon>Sphaerularioidea</taxon>
        <taxon>Anguinidae</taxon>
        <taxon>Anguininae</taxon>
        <taxon>Ditylenchus</taxon>
    </lineage>
</organism>
<keyword evidence="4" id="KW-1185">Reference proteome</keyword>
<feature type="compositionally biased region" description="Polar residues" evidence="1">
    <location>
        <begin position="80"/>
        <end position="93"/>
    </location>
</feature>
<dbReference type="Proteomes" id="UP001201812">
    <property type="component" value="Unassembled WGS sequence"/>
</dbReference>
<evidence type="ECO:0000256" key="1">
    <source>
        <dbReference type="SAM" id="MobiDB-lite"/>
    </source>
</evidence>
<gene>
    <name evidence="3" type="ORF">DdX_05199</name>
</gene>
<feature type="transmembrane region" description="Helical" evidence="2">
    <location>
        <begin position="34"/>
        <end position="58"/>
    </location>
</feature>
<evidence type="ECO:0000313" key="4">
    <source>
        <dbReference type="Proteomes" id="UP001201812"/>
    </source>
</evidence>
<reference evidence="3" key="1">
    <citation type="submission" date="2022-01" db="EMBL/GenBank/DDBJ databases">
        <title>Genome Sequence Resource for Two Populations of Ditylenchus destructor, the Migratory Endoparasitic Phytonematode.</title>
        <authorList>
            <person name="Zhang H."/>
            <person name="Lin R."/>
            <person name="Xie B."/>
        </authorList>
    </citation>
    <scope>NUCLEOTIDE SEQUENCE</scope>
    <source>
        <strain evidence="3">BazhouSP</strain>
    </source>
</reference>
<sequence>MDPTTPADDISFRCVQQCIEQICTPKPTENSTFWIIYFIAMFIMFILIPIGLGIYCTVKHCRKSKKDKRNAEEDREKCHTWSTPSFYSEPNSK</sequence>
<evidence type="ECO:0000256" key="2">
    <source>
        <dbReference type="SAM" id="Phobius"/>
    </source>
</evidence>
<accession>A0AAD4N7P0</accession>
<keyword evidence="2" id="KW-0472">Membrane</keyword>
<comment type="caution">
    <text evidence="3">The sequence shown here is derived from an EMBL/GenBank/DDBJ whole genome shotgun (WGS) entry which is preliminary data.</text>
</comment>
<keyword evidence="2" id="KW-1133">Transmembrane helix</keyword>
<protein>
    <submittedName>
        <fullName evidence="3">Uncharacterized protein</fullName>
    </submittedName>
</protein>
<dbReference type="AlphaFoldDB" id="A0AAD4N7P0"/>
<feature type="region of interest" description="Disordered" evidence="1">
    <location>
        <begin position="64"/>
        <end position="93"/>
    </location>
</feature>
<evidence type="ECO:0000313" key="3">
    <source>
        <dbReference type="EMBL" id="KAI1720948.1"/>
    </source>
</evidence>
<proteinExistence type="predicted"/>
<dbReference type="EMBL" id="JAKKPZ010000005">
    <property type="protein sequence ID" value="KAI1720948.1"/>
    <property type="molecule type" value="Genomic_DNA"/>
</dbReference>
<feature type="compositionally biased region" description="Basic and acidic residues" evidence="1">
    <location>
        <begin position="69"/>
        <end position="79"/>
    </location>
</feature>
<keyword evidence="2" id="KW-0812">Transmembrane</keyword>